<dbReference type="InterPro" id="IPR007060">
    <property type="entry name" value="FtsL/DivIC"/>
</dbReference>
<feature type="region of interest" description="Disordered" evidence="1">
    <location>
        <begin position="1"/>
        <end position="58"/>
    </location>
</feature>
<dbReference type="Proteomes" id="UP000291189">
    <property type="component" value="Unassembled WGS sequence"/>
</dbReference>
<dbReference type="RefSeq" id="WP_129985972.1">
    <property type="nucleotide sequence ID" value="NZ_SDPU01000013.1"/>
</dbReference>
<evidence type="ECO:0000256" key="2">
    <source>
        <dbReference type="SAM" id="Phobius"/>
    </source>
</evidence>
<evidence type="ECO:0000313" key="3">
    <source>
        <dbReference type="EMBL" id="RYU13900.1"/>
    </source>
</evidence>
<name>A0A4Q5J5I7_9ACTN</name>
<feature type="region of interest" description="Disordered" evidence="1">
    <location>
        <begin position="178"/>
        <end position="206"/>
    </location>
</feature>
<feature type="compositionally biased region" description="Low complexity" evidence="1">
    <location>
        <begin position="36"/>
        <end position="58"/>
    </location>
</feature>
<proteinExistence type="predicted"/>
<accession>A0A4Q5J5I7</accession>
<keyword evidence="2" id="KW-0812">Transmembrane</keyword>
<feature type="compositionally biased region" description="Low complexity" evidence="1">
    <location>
        <begin position="12"/>
        <end position="28"/>
    </location>
</feature>
<sequence length="206" mass="22728">MADRRPSSRGNRPGAPGASSRPRGGSSRPHQHQRPTSRPPVRAAAARTAGPGAQAPRPRFTGRAAILVLVLAVLMVSYASSMRAYLEQRSHLETLHDRIAASEDNIEALEREKERWDDPAFVRAQARERFGWVLPGEIGFQVIDEDGTALDHDDSLPDPVATDEEEQPLWWQTAWDSVEAAGNPQDAEDAPEPIERIRAPKPPAQR</sequence>
<keyword evidence="2" id="KW-1133">Transmembrane helix</keyword>
<keyword evidence="2" id="KW-0472">Membrane</keyword>
<dbReference type="Pfam" id="PF04977">
    <property type="entry name" value="DivIC"/>
    <property type="match status" value="1"/>
</dbReference>
<organism evidence="3 4">
    <name type="scientific">Nocardioides iriomotensis</name>
    <dbReference type="NCBI Taxonomy" id="715784"/>
    <lineage>
        <taxon>Bacteria</taxon>
        <taxon>Bacillati</taxon>
        <taxon>Actinomycetota</taxon>
        <taxon>Actinomycetes</taxon>
        <taxon>Propionibacteriales</taxon>
        <taxon>Nocardioidaceae</taxon>
        <taxon>Nocardioides</taxon>
    </lineage>
</organism>
<evidence type="ECO:0000313" key="4">
    <source>
        <dbReference type="Proteomes" id="UP000291189"/>
    </source>
</evidence>
<dbReference type="EMBL" id="SDPU01000013">
    <property type="protein sequence ID" value="RYU13900.1"/>
    <property type="molecule type" value="Genomic_DNA"/>
</dbReference>
<feature type="transmembrane region" description="Helical" evidence="2">
    <location>
        <begin position="64"/>
        <end position="86"/>
    </location>
</feature>
<dbReference type="AlphaFoldDB" id="A0A4Q5J5I7"/>
<keyword evidence="4" id="KW-1185">Reference proteome</keyword>
<evidence type="ECO:0000256" key="1">
    <source>
        <dbReference type="SAM" id="MobiDB-lite"/>
    </source>
</evidence>
<comment type="caution">
    <text evidence="3">The sequence shown here is derived from an EMBL/GenBank/DDBJ whole genome shotgun (WGS) entry which is preliminary data.</text>
</comment>
<protein>
    <submittedName>
        <fullName evidence="3">Septum formation initiator family protein</fullName>
    </submittedName>
</protein>
<gene>
    <name evidence="3" type="ORF">ETU37_05080</name>
</gene>
<dbReference type="OrthoDB" id="5187715at2"/>
<reference evidence="3 4" key="1">
    <citation type="submission" date="2019-01" db="EMBL/GenBank/DDBJ databases">
        <title>Nocardioides guangzhouensis sp. nov., an actinobacterium isolated from soil.</title>
        <authorList>
            <person name="Fu Y."/>
            <person name="Cai Y."/>
            <person name="Lin Z."/>
            <person name="Chen P."/>
        </authorList>
    </citation>
    <scope>NUCLEOTIDE SEQUENCE [LARGE SCALE GENOMIC DNA]</scope>
    <source>
        <strain evidence="3 4">NBRC 105384</strain>
    </source>
</reference>